<dbReference type="Pfam" id="PF00730">
    <property type="entry name" value="HhH-GPD"/>
    <property type="match status" value="1"/>
</dbReference>
<keyword evidence="2" id="KW-0378">Hydrolase</keyword>
<dbReference type="PANTHER" id="PTHR47203:SF1">
    <property type="entry name" value="HYPOTHETICAL BASE EXCISION DNA REPAIR PROTEIN (EUROFUNG)"/>
    <property type="match status" value="1"/>
</dbReference>
<organism evidence="2 3">
    <name type="scientific">Phyllobacterium ifriqiyense</name>
    <dbReference type="NCBI Taxonomy" id="314238"/>
    <lineage>
        <taxon>Bacteria</taxon>
        <taxon>Pseudomonadati</taxon>
        <taxon>Pseudomonadota</taxon>
        <taxon>Alphaproteobacteria</taxon>
        <taxon>Hyphomicrobiales</taxon>
        <taxon>Phyllobacteriaceae</taxon>
        <taxon>Phyllobacterium</taxon>
    </lineage>
</organism>
<dbReference type="PANTHER" id="PTHR47203">
    <property type="match status" value="1"/>
</dbReference>
<dbReference type="GO" id="GO:0140078">
    <property type="term" value="F:class I DNA-(apurinic or apyrimidinic site) endonuclease activity"/>
    <property type="evidence" value="ECO:0007669"/>
    <property type="project" value="UniProtKB-EC"/>
</dbReference>
<evidence type="ECO:0000259" key="1">
    <source>
        <dbReference type="SMART" id="SM00478"/>
    </source>
</evidence>
<dbReference type="SUPFAM" id="SSF48150">
    <property type="entry name" value="DNA-glycosylase"/>
    <property type="match status" value="1"/>
</dbReference>
<keyword evidence="2" id="KW-0255">Endonuclease</keyword>
<name>A0ABU0S7U0_9HYPH</name>
<evidence type="ECO:0000313" key="2">
    <source>
        <dbReference type="EMBL" id="MDQ0996817.1"/>
    </source>
</evidence>
<feature type="domain" description="HhH-GPD" evidence="1">
    <location>
        <begin position="44"/>
        <end position="206"/>
    </location>
</feature>
<dbReference type="PIRSF" id="PIRSF001435">
    <property type="entry name" value="Nth"/>
    <property type="match status" value="1"/>
</dbReference>
<protein>
    <submittedName>
        <fullName evidence="2">Endonuclease-3</fullName>
        <ecNumber evidence="2">4.2.99.18</ecNumber>
    </submittedName>
</protein>
<comment type="caution">
    <text evidence="2">The sequence shown here is derived from an EMBL/GenBank/DDBJ whole genome shotgun (WGS) entry which is preliminary data.</text>
</comment>
<evidence type="ECO:0000313" key="3">
    <source>
        <dbReference type="Proteomes" id="UP001237780"/>
    </source>
</evidence>
<dbReference type="Gene3D" id="1.10.340.30">
    <property type="entry name" value="Hypothetical protein, domain 2"/>
    <property type="match status" value="1"/>
</dbReference>
<keyword evidence="2" id="KW-0540">Nuclease</keyword>
<sequence length="231" mass="26087">MQYVLDFGAPSPLVGVHDRLTAHYGIPAPGLRFTPVSMLVMAMLGCRTRDEVSLEAFQNLRQKFKNWEAVASASSDEVNDCIHRITFPKTYCIYIPEALRGIIRQQGKLSLDTLAHMTVGQALHSLQQHRGVGPKISACVLNFSTLQMRALVVDTHYLRFAARFQLIKDDWNYNLKMKVIQRLIPNCWLAKDTEEHHVLVKKLAQEFCVTGTPRCCGCPLQMMCPHGQCST</sequence>
<proteinExistence type="predicted"/>
<dbReference type="Gene3D" id="1.10.1670.10">
    <property type="entry name" value="Helix-hairpin-Helix base-excision DNA repair enzymes (C-terminal)"/>
    <property type="match status" value="1"/>
</dbReference>
<dbReference type="InterPro" id="IPR011257">
    <property type="entry name" value="DNA_glycosylase"/>
</dbReference>
<keyword evidence="2" id="KW-0456">Lyase</keyword>
<keyword evidence="3" id="KW-1185">Reference proteome</keyword>
<dbReference type="CDD" id="cd00056">
    <property type="entry name" value="ENDO3c"/>
    <property type="match status" value="1"/>
</dbReference>
<dbReference type="Proteomes" id="UP001237780">
    <property type="component" value="Unassembled WGS sequence"/>
</dbReference>
<reference evidence="2 3" key="1">
    <citation type="submission" date="2023-07" db="EMBL/GenBank/DDBJ databases">
        <title>Comparative genomics of wheat-associated soil bacteria to identify genetic determinants of phenazine resistance.</title>
        <authorList>
            <person name="Mouncey N."/>
        </authorList>
    </citation>
    <scope>NUCLEOTIDE SEQUENCE [LARGE SCALE GENOMIC DNA]</scope>
    <source>
        <strain evidence="2 3">W4I11</strain>
    </source>
</reference>
<gene>
    <name evidence="2" type="ORF">QFZ34_001999</name>
</gene>
<accession>A0ABU0S7U0</accession>
<dbReference type="SMART" id="SM00478">
    <property type="entry name" value="ENDO3c"/>
    <property type="match status" value="1"/>
</dbReference>
<dbReference type="InterPro" id="IPR003265">
    <property type="entry name" value="HhH-GPD_domain"/>
</dbReference>
<dbReference type="EC" id="4.2.99.18" evidence="2"/>
<dbReference type="EMBL" id="JAUSZT010000003">
    <property type="protein sequence ID" value="MDQ0996817.1"/>
    <property type="molecule type" value="Genomic_DNA"/>
</dbReference>
<dbReference type="InterPro" id="IPR023170">
    <property type="entry name" value="HhH_base_excis_C"/>
</dbReference>